<dbReference type="PROSITE" id="PS51257">
    <property type="entry name" value="PROKAR_LIPOPROTEIN"/>
    <property type="match status" value="1"/>
</dbReference>
<dbReference type="NCBIfam" id="TIGR00278">
    <property type="entry name" value="membrane protein insertion efficiency factor YidD"/>
    <property type="match status" value="1"/>
</dbReference>
<comment type="caution">
    <text evidence="1">The sequence shown here is derived from an EMBL/GenBank/DDBJ whole genome shotgun (WGS) entry which is preliminary data.</text>
</comment>
<protein>
    <recommendedName>
        <fullName evidence="3">Membrane protein insertion efficiency factor YidD</fullName>
    </recommendedName>
</protein>
<accession>A0A066RUQ8</accession>
<dbReference type="EMBL" id="JMIB01000005">
    <property type="protein sequence ID" value="KDM92841.1"/>
    <property type="molecule type" value="Genomic_DNA"/>
</dbReference>
<name>A0A066RUQ8_9GAMM</name>
<dbReference type="InterPro" id="IPR002696">
    <property type="entry name" value="Membr_insert_effic_factor_YidD"/>
</dbReference>
<reference evidence="1 2" key="1">
    <citation type="submission" date="2014-04" db="EMBL/GenBank/DDBJ databases">
        <title>Draft genome sequence of Photobacterium halotolerans S2753: a solonamide, ngercheumicin and holomycin producer.</title>
        <authorList>
            <person name="Machado H.R."/>
            <person name="Gram L."/>
        </authorList>
    </citation>
    <scope>NUCLEOTIDE SEQUENCE [LARGE SCALE GENOMIC DNA]</scope>
    <source>
        <strain evidence="1 2">S2753</strain>
    </source>
</reference>
<evidence type="ECO:0000313" key="1">
    <source>
        <dbReference type="EMBL" id="KDM92841.1"/>
    </source>
</evidence>
<sequence length="101" mass="11502">MKVIAIRSIRWYQKYVSPYKGYRCAHAAFHGGQSCSQATIEILQTATLTECPAAVLERFSACWAASIQLNQSKRKSKRRRRQEDDDAACCSLLFLPFDLLN</sequence>
<dbReference type="AlphaFoldDB" id="A0A066RUQ8"/>
<proteinExistence type="predicted"/>
<evidence type="ECO:0000313" key="2">
    <source>
        <dbReference type="Proteomes" id="UP000027192"/>
    </source>
</evidence>
<dbReference type="STRING" id="1654360.EA58_03530"/>
<evidence type="ECO:0008006" key="3">
    <source>
        <dbReference type="Google" id="ProtNLM"/>
    </source>
</evidence>
<gene>
    <name evidence="1" type="ORF">EA58_03530</name>
</gene>
<dbReference type="RefSeq" id="WP_051641873.1">
    <property type="nucleotide sequence ID" value="NZ_JAGSGC010000002.1"/>
</dbReference>
<organism evidence="1 2">
    <name type="scientific">Photobacterium galatheae</name>
    <dbReference type="NCBI Taxonomy" id="1654360"/>
    <lineage>
        <taxon>Bacteria</taxon>
        <taxon>Pseudomonadati</taxon>
        <taxon>Pseudomonadota</taxon>
        <taxon>Gammaproteobacteria</taxon>
        <taxon>Vibrionales</taxon>
        <taxon>Vibrionaceae</taxon>
        <taxon>Photobacterium</taxon>
    </lineage>
</organism>
<dbReference type="Proteomes" id="UP000027192">
    <property type="component" value="Unassembled WGS sequence"/>
</dbReference>
<dbReference type="OrthoDB" id="6629784at2"/>
<keyword evidence="2" id="KW-1185">Reference proteome</keyword>